<evidence type="ECO:0000313" key="13">
    <source>
        <dbReference type="Proteomes" id="UP000650467"/>
    </source>
</evidence>
<evidence type="ECO:0000256" key="6">
    <source>
        <dbReference type="ARBA" id="ARBA00022777"/>
    </source>
</evidence>
<dbReference type="InterPro" id="IPR001048">
    <property type="entry name" value="Asp/Glu/Uridylate_kinase"/>
</dbReference>
<keyword evidence="6" id="KW-0418">Kinase</keyword>
<dbReference type="OrthoDB" id="1934954at2759"/>
<dbReference type="GO" id="GO:0016301">
    <property type="term" value="F:kinase activity"/>
    <property type="evidence" value="ECO:0007669"/>
    <property type="project" value="UniProtKB-KW"/>
</dbReference>
<evidence type="ECO:0000256" key="10">
    <source>
        <dbReference type="SAM" id="MobiDB-lite"/>
    </source>
</evidence>
<evidence type="ECO:0000256" key="3">
    <source>
        <dbReference type="ARBA" id="ARBA00017267"/>
    </source>
</evidence>
<accession>A0A835WA69</accession>
<dbReference type="GO" id="GO:0102043">
    <property type="term" value="F:isopentenyl phosphate kinase activity"/>
    <property type="evidence" value="ECO:0007669"/>
    <property type="project" value="UniProtKB-EC"/>
</dbReference>
<dbReference type="SUPFAM" id="SSF53633">
    <property type="entry name" value="Carbamate kinase-like"/>
    <property type="match status" value="1"/>
</dbReference>
<dbReference type="EC" id="2.7.4.26" evidence="2"/>
<evidence type="ECO:0000259" key="11">
    <source>
        <dbReference type="Pfam" id="PF00696"/>
    </source>
</evidence>
<sequence>MKPGLTTQPLAAASGPSAAPPTVRRIIKLGGAAVTVKSQLETLRPEVLDSLVRTLSATTAAAPPGAVEPGATVLVHGAGSFGHFPASEYGVVRGPISDPRVRRGFTLSRASVTKLNGIVVGALVAAGVPAVGLSPLGLYRTRNKQVEVSGAGAAAACLADGLLPVLHGDCVLDGELGCTILSGDTLVRDLAERLRPEFVVFLTNVPGVFDRPPEEAGARLLRRIVVRPDGGWRVAEVEGGGSDGGGGGDSGVRMSVDAHDATGGIALKVEEAAAVARLGIPVIIAQAGSDDGDVACRLGPQVAQAAAAGGGGDDATGAPVWRGTLVVLEGKGC</sequence>
<dbReference type="Pfam" id="PF00696">
    <property type="entry name" value="AA_kinase"/>
    <property type="match status" value="1"/>
</dbReference>
<comment type="similarity">
    <text evidence="1">Belongs to the isopentenyl phosphate kinase family.</text>
</comment>
<dbReference type="InterPro" id="IPR036393">
    <property type="entry name" value="AceGlu_kinase-like_sf"/>
</dbReference>
<name>A0A835WA69_CHLIN</name>
<comment type="catalytic activity">
    <reaction evidence="9">
        <text>isopentenyl phosphate + ATP = isopentenyl diphosphate + ADP</text>
        <dbReference type="Rhea" id="RHEA:33963"/>
        <dbReference type="ChEBI" id="CHEBI:30616"/>
        <dbReference type="ChEBI" id="CHEBI:65078"/>
        <dbReference type="ChEBI" id="CHEBI:128769"/>
        <dbReference type="ChEBI" id="CHEBI:456216"/>
        <dbReference type="EC" id="2.7.4.26"/>
    </reaction>
</comment>
<protein>
    <recommendedName>
        <fullName evidence="3">Isopentenyl phosphate kinase</fullName>
        <ecNumber evidence="2">2.7.4.26</ecNumber>
    </recommendedName>
</protein>
<evidence type="ECO:0000256" key="7">
    <source>
        <dbReference type="ARBA" id="ARBA00022840"/>
    </source>
</evidence>
<evidence type="ECO:0000256" key="1">
    <source>
        <dbReference type="ARBA" id="ARBA00010540"/>
    </source>
</evidence>
<dbReference type="GO" id="GO:0005829">
    <property type="term" value="C:cytosol"/>
    <property type="evidence" value="ECO:0007669"/>
    <property type="project" value="TreeGrafter"/>
</dbReference>
<dbReference type="PANTHER" id="PTHR43654:SF1">
    <property type="entry name" value="ISOPENTENYL PHOSPHATE KINASE"/>
    <property type="match status" value="1"/>
</dbReference>
<keyword evidence="8" id="KW-0414">Isoprene biosynthesis</keyword>
<evidence type="ECO:0000256" key="9">
    <source>
        <dbReference type="ARBA" id="ARBA00049063"/>
    </source>
</evidence>
<dbReference type="AlphaFoldDB" id="A0A835WA69"/>
<feature type="domain" description="Aspartate/glutamate/uridylate kinase" evidence="11">
    <location>
        <begin position="24"/>
        <end position="285"/>
    </location>
</feature>
<keyword evidence="4" id="KW-0808">Transferase</keyword>
<proteinExistence type="inferred from homology"/>
<dbReference type="Gene3D" id="3.40.1160.10">
    <property type="entry name" value="Acetylglutamate kinase-like"/>
    <property type="match status" value="1"/>
</dbReference>
<reference evidence="12" key="1">
    <citation type="journal article" date="2020" name="bioRxiv">
        <title>Comparative genomics of Chlamydomonas.</title>
        <authorList>
            <person name="Craig R.J."/>
            <person name="Hasan A.R."/>
            <person name="Ness R.W."/>
            <person name="Keightley P.D."/>
        </authorList>
    </citation>
    <scope>NUCLEOTIDE SEQUENCE</scope>
    <source>
        <strain evidence="12">SAG 7.73</strain>
    </source>
</reference>
<keyword evidence="13" id="KW-1185">Reference proteome</keyword>
<feature type="compositionally biased region" description="Low complexity" evidence="10">
    <location>
        <begin position="9"/>
        <end position="20"/>
    </location>
</feature>
<evidence type="ECO:0000256" key="4">
    <source>
        <dbReference type="ARBA" id="ARBA00022679"/>
    </source>
</evidence>
<feature type="region of interest" description="Disordered" evidence="10">
    <location>
        <begin position="1"/>
        <end position="20"/>
    </location>
</feature>
<dbReference type="CDD" id="cd04241">
    <property type="entry name" value="AAK_FomA-like"/>
    <property type="match status" value="1"/>
</dbReference>
<keyword evidence="7" id="KW-0067">ATP-binding</keyword>
<dbReference type="GO" id="GO:0016114">
    <property type="term" value="P:terpenoid biosynthetic process"/>
    <property type="evidence" value="ECO:0007669"/>
    <property type="project" value="TreeGrafter"/>
</dbReference>
<dbReference type="InterPro" id="IPR024192">
    <property type="entry name" value="Fosfomycin_R_FomA-type"/>
</dbReference>
<dbReference type="NCBIfam" id="NF040647">
    <property type="entry name" value="IPPK_Arch"/>
    <property type="match status" value="1"/>
</dbReference>
<evidence type="ECO:0000256" key="2">
    <source>
        <dbReference type="ARBA" id="ARBA00012908"/>
    </source>
</evidence>
<keyword evidence="5" id="KW-0547">Nucleotide-binding</keyword>
<dbReference type="PANTHER" id="PTHR43654">
    <property type="entry name" value="GLUTAMATE 5-KINASE"/>
    <property type="match status" value="1"/>
</dbReference>
<comment type="caution">
    <text evidence="12">The sequence shown here is derived from an EMBL/GenBank/DDBJ whole genome shotgun (WGS) entry which is preliminary data.</text>
</comment>
<dbReference type="Proteomes" id="UP000650467">
    <property type="component" value="Unassembled WGS sequence"/>
</dbReference>
<evidence type="ECO:0000313" key="12">
    <source>
        <dbReference type="EMBL" id="KAG2443620.1"/>
    </source>
</evidence>
<evidence type="ECO:0000256" key="8">
    <source>
        <dbReference type="ARBA" id="ARBA00023229"/>
    </source>
</evidence>
<organism evidence="12 13">
    <name type="scientific">Chlamydomonas incerta</name>
    <dbReference type="NCBI Taxonomy" id="51695"/>
    <lineage>
        <taxon>Eukaryota</taxon>
        <taxon>Viridiplantae</taxon>
        <taxon>Chlorophyta</taxon>
        <taxon>core chlorophytes</taxon>
        <taxon>Chlorophyceae</taxon>
        <taxon>CS clade</taxon>
        <taxon>Chlamydomonadales</taxon>
        <taxon>Chlamydomonadaceae</taxon>
        <taxon>Chlamydomonas</taxon>
    </lineage>
</organism>
<gene>
    <name evidence="12" type="ORF">HXX76_001970</name>
</gene>
<dbReference type="EMBL" id="JAEHOC010000003">
    <property type="protein sequence ID" value="KAG2443620.1"/>
    <property type="molecule type" value="Genomic_DNA"/>
</dbReference>
<dbReference type="GO" id="GO:0005524">
    <property type="term" value="F:ATP binding"/>
    <property type="evidence" value="ECO:0007669"/>
    <property type="project" value="UniProtKB-KW"/>
</dbReference>
<evidence type="ECO:0000256" key="5">
    <source>
        <dbReference type="ARBA" id="ARBA00022741"/>
    </source>
</evidence>